<evidence type="ECO:0000256" key="2">
    <source>
        <dbReference type="ARBA" id="ARBA00022687"/>
    </source>
</evidence>
<comment type="caution">
    <text evidence="4">The sequence shown here is derived from an EMBL/GenBank/DDBJ whole genome shotgun (WGS) entry which is preliminary data.</text>
</comment>
<evidence type="ECO:0000256" key="1">
    <source>
        <dbReference type="ARBA" id="ARBA00009051"/>
    </source>
</evidence>
<dbReference type="GO" id="GO:0007399">
    <property type="term" value="P:nervous system development"/>
    <property type="evidence" value="ECO:0007669"/>
    <property type="project" value="TreeGrafter"/>
</dbReference>
<proteinExistence type="inferred from homology"/>
<dbReference type="Proteomes" id="UP001152747">
    <property type="component" value="Unassembled WGS sequence"/>
</dbReference>
<dbReference type="PANTHER" id="PTHR12607">
    <property type="entry name" value="ADENOMATOUS POLYPOSIS COLI PROTEIN FAMILY"/>
    <property type="match status" value="1"/>
</dbReference>
<dbReference type="AlphaFoldDB" id="A0A9P1MU63"/>
<dbReference type="GO" id="GO:0090090">
    <property type="term" value="P:negative regulation of canonical Wnt signaling pathway"/>
    <property type="evidence" value="ECO:0007669"/>
    <property type="project" value="TreeGrafter"/>
</dbReference>
<dbReference type="GO" id="GO:0030877">
    <property type="term" value="C:beta-catenin destruction complex"/>
    <property type="evidence" value="ECO:0007669"/>
    <property type="project" value="TreeGrafter"/>
</dbReference>
<dbReference type="GO" id="GO:0016055">
    <property type="term" value="P:Wnt signaling pathway"/>
    <property type="evidence" value="ECO:0007669"/>
    <property type="project" value="UniProtKB-KW"/>
</dbReference>
<dbReference type="GO" id="GO:0045295">
    <property type="term" value="F:gamma-catenin binding"/>
    <property type="evidence" value="ECO:0007669"/>
    <property type="project" value="TreeGrafter"/>
</dbReference>
<keyword evidence="2" id="KW-0879">Wnt signaling pathway</keyword>
<comment type="similarity">
    <text evidence="1">Belongs to the adenomatous polyposis coli (APC) family.</text>
</comment>
<dbReference type="GO" id="GO:0001708">
    <property type="term" value="P:cell fate specification"/>
    <property type="evidence" value="ECO:0007669"/>
    <property type="project" value="TreeGrafter"/>
</dbReference>
<feature type="compositionally biased region" description="Acidic residues" evidence="3">
    <location>
        <begin position="19"/>
        <end position="30"/>
    </location>
</feature>
<dbReference type="InterPro" id="IPR011989">
    <property type="entry name" value="ARM-like"/>
</dbReference>
<dbReference type="GO" id="GO:0016342">
    <property type="term" value="C:catenin complex"/>
    <property type="evidence" value="ECO:0007669"/>
    <property type="project" value="TreeGrafter"/>
</dbReference>
<dbReference type="GO" id="GO:0016477">
    <property type="term" value="P:cell migration"/>
    <property type="evidence" value="ECO:0007669"/>
    <property type="project" value="TreeGrafter"/>
</dbReference>
<reference evidence="4" key="1">
    <citation type="submission" date="2022-11" db="EMBL/GenBank/DDBJ databases">
        <authorList>
            <person name="Kikuchi T."/>
        </authorList>
    </citation>
    <scope>NUCLEOTIDE SEQUENCE</scope>
    <source>
        <strain evidence="4">PS1010</strain>
    </source>
</reference>
<dbReference type="OrthoDB" id="5918429at2759"/>
<feature type="region of interest" description="Disordered" evidence="3">
    <location>
        <begin position="689"/>
        <end position="762"/>
    </location>
</feature>
<dbReference type="GO" id="GO:0008013">
    <property type="term" value="F:beta-catenin binding"/>
    <property type="evidence" value="ECO:0007669"/>
    <property type="project" value="InterPro"/>
</dbReference>
<feature type="compositionally biased region" description="Acidic residues" evidence="3">
    <location>
        <begin position="731"/>
        <end position="743"/>
    </location>
</feature>
<dbReference type="GO" id="GO:0008017">
    <property type="term" value="F:microtubule binding"/>
    <property type="evidence" value="ECO:0007669"/>
    <property type="project" value="TreeGrafter"/>
</dbReference>
<dbReference type="PANTHER" id="PTHR12607:SF12">
    <property type="entry name" value="APC-LIKE, ISOFORM A-RELATED"/>
    <property type="match status" value="1"/>
</dbReference>
<dbReference type="Gene3D" id="1.25.10.10">
    <property type="entry name" value="Leucine-rich Repeat Variant"/>
    <property type="match status" value="1"/>
</dbReference>
<dbReference type="SUPFAM" id="SSF48371">
    <property type="entry name" value="ARM repeat"/>
    <property type="match status" value="1"/>
</dbReference>
<keyword evidence="5" id="KW-1185">Reference proteome</keyword>
<dbReference type="EMBL" id="CANHGI010000001">
    <property type="protein sequence ID" value="CAI5440229.1"/>
    <property type="molecule type" value="Genomic_DNA"/>
</dbReference>
<dbReference type="GO" id="GO:0005881">
    <property type="term" value="C:cytoplasmic microtubule"/>
    <property type="evidence" value="ECO:0007669"/>
    <property type="project" value="TreeGrafter"/>
</dbReference>
<evidence type="ECO:0000256" key="3">
    <source>
        <dbReference type="SAM" id="MobiDB-lite"/>
    </source>
</evidence>
<dbReference type="GO" id="GO:0007026">
    <property type="term" value="P:negative regulation of microtubule depolymerization"/>
    <property type="evidence" value="ECO:0007669"/>
    <property type="project" value="TreeGrafter"/>
</dbReference>
<organism evidence="4 5">
    <name type="scientific">Caenorhabditis angaria</name>
    <dbReference type="NCBI Taxonomy" id="860376"/>
    <lineage>
        <taxon>Eukaryota</taxon>
        <taxon>Metazoa</taxon>
        <taxon>Ecdysozoa</taxon>
        <taxon>Nematoda</taxon>
        <taxon>Chromadorea</taxon>
        <taxon>Rhabditida</taxon>
        <taxon>Rhabditina</taxon>
        <taxon>Rhabditomorpha</taxon>
        <taxon>Rhabditoidea</taxon>
        <taxon>Rhabditidae</taxon>
        <taxon>Peloderinae</taxon>
        <taxon>Caenorhabditis</taxon>
    </lineage>
</organism>
<dbReference type="InterPro" id="IPR026818">
    <property type="entry name" value="Apc_fam"/>
</dbReference>
<name>A0A9P1MU63_9PELO</name>
<accession>A0A9P1MU63</accession>
<feature type="compositionally biased region" description="Basic and acidic residues" evidence="3">
    <location>
        <begin position="689"/>
        <end position="704"/>
    </location>
</feature>
<protein>
    <submittedName>
        <fullName evidence="4">Uncharacterized protein</fullName>
    </submittedName>
</protein>
<evidence type="ECO:0000313" key="4">
    <source>
        <dbReference type="EMBL" id="CAI5440229.1"/>
    </source>
</evidence>
<feature type="compositionally biased region" description="Low complexity" evidence="3">
    <location>
        <begin position="721"/>
        <end position="730"/>
    </location>
</feature>
<evidence type="ECO:0000313" key="5">
    <source>
        <dbReference type="Proteomes" id="UP001152747"/>
    </source>
</evidence>
<gene>
    <name evidence="4" type="ORF">CAMP_LOCUS2866</name>
</gene>
<feature type="region of interest" description="Disordered" evidence="3">
    <location>
        <begin position="1"/>
        <end position="47"/>
    </location>
</feature>
<dbReference type="GO" id="GO:0007389">
    <property type="term" value="P:pattern specification process"/>
    <property type="evidence" value="ECO:0007669"/>
    <property type="project" value="TreeGrafter"/>
</dbReference>
<feature type="region of interest" description="Disordered" evidence="3">
    <location>
        <begin position="609"/>
        <end position="642"/>
    </location>
</feature>
<dbReference type="InterPro" id="IPR016024">
    <property type="entry name" value="ARM-type_fold"/>
</dbReference>
<sequence length="918" mass="101862">MHSSGRYQSKAGPSHSQDFLEDEEEDEEDEQHYTRFHHPQQHQENISTDDAITILLSSLRFETHRQQIPEDRDDDQLRRCHEKIFTQIQREPDDQKRRRLKKALPAANCVREQIYYLRRRPGSPSPSYFHRLSAQLDAIVKDSFEEEYRKVAIILGLVEALAEVLILELAVFGVPQVNCDEHRTIRKLIANALTNLTYGQIHSKRRLCSYSGFVPTMIRIIIESTNLTQVYAGLVRNLSWMADGEMSEALRPTVHALSIAAVRAANKNREDFGCVKATLSALWNLASHSIENKKTICETPNCLAILANLLSTDVRQTAIVDSATGILKYVSQHLANTSSHLELRPILLTRLVALLGSSSFTIVTNTLGAIANLISKDPHLQNALRHDVSAIQQLNILRNSNRDDIRSAVKNVLNAVNQPGNSYPAASAEMSCSLTISPRMLPLRATMASPGRFAVAAGDSRSCSLPRGFGKMQQSLAPSYQHSHQQHSAIPPPPPLSNATVPLDDSMLDIQSSTAMGTRSNSIRSLGSVDPGSIIMDRNSTIDTAANSSRALSPVSFSDLPASPTMCAAILAEQQTPVFQNNLIFGPGAGGGSTTVSGTSTAQNTMTTSLGAAHGAPSDSSPDEELPGPSFRPGPGPEDGDLLERSIQKEMPKIVSPRLNGFFSPNQQRRQVSPHLLMESIMSEMPKNVEADHQETENEQHNEPTGEQQLGEKMLAQKIGSQSLESQEYTTSEEEDSEEDDDFQPEKPRHNQDSQTFPIPQDCYDEEEEDFYGEETDFEEDLNATQFEGDVTIDCREFRETSTPKGSVTQILRGGAQKTRLPVPSRINLNRSVVKSPQFITHSKIARPRLPPKPKTLLLTSKVSPFYHENAENQGEEEAENENDQTIYVNAPENIAHIMENEQKMEKQKEKQMLVTTV</sequence>